<reference key="2">
    <citation type="submission" date="2011-04" db="EMBL/GenBank/DDBJ databases">
        <title>Whole genome sequence of Melissococcus plutonius ATCC 35311.</title>
        <authorList>
            <person name="Okumura K."/>
            <person name="Arai R."/>
            <person name="Osaki M."/>
            <person name="Okura M."/>
            <person name="Kirikae T."/>
            <person name="Takamatsu D."/>
            <person name="Akiyama T."/>
        </authorList>
    </citation>
    <scope>NUCLEOTIDE SEQUENCE</scope>
    <source>
        <strain>ATCC 35311</strain>
    </source>
</reference>
<accession>F3YBG9</accession>
<evidence type="ECO:0000313" key="1">
    <source>
        <dbReference type="EMBL" id="BAK21847.1"/>
    </source>
</evidence>
<gene>
    <name evidence="1" type="ordered locus">MPTP_1418</name>
</gene>
<organism evidence="1 2">
    <name type="scientific">Melissococcus plutonius (strain ATCC 35311 / DSM 29964 / CIP 104052 / LMG 20360 / NCIMB 702443)</name>
    <dbReference type="NCBI Taxonomy" id="940190"/>
    <lineage>
        <taxon>Bacteria</taxon>
        <taxon>Bacillati</taxon>
        <taxon>Bacillota</taxon>
        <taxon>Bacilli</taxon>
        <taxon>Lactobacillales</taxon>
        <taxon>Enterococcaceae</taxon>
        <taxon>Melissococcus</taxon>
    </lineage>
</organism>
<dbReference type="AlphaFoldDB" id="F3YBG9"/>
<name>F3YBG9_MELPT</name>
<keyword evidence="2" id="KW-1185">Reference proteome</keyword>
<dbReference type="GO" id="GO:0005198">
    <property type="term" value="F:structural molecule activity"/>
    <property type="evidence" value="ECO:0007669"/>
    <property type="project" value="InterPro"/>
</dbReference>
<evidence type="ECO:0000313" key="2">
    <source>
        <dbReference type="Proteomes" id="UP000008456"/>
    </source>
</evidence>
<dbReference type="InterPro" id="IPR009319">
    <property type="entry name" value="Phage_A118_VSP1"/>
</dbReference>
<dbReference type="EMBL" id="AP012200">
    <property type="protein sequence ID" value="BAK21847.1"/>
    <property type="molecule type" value="Genomic_DNA"/>
</dbReference>
<sequence length="70" mass="8069">MLTPEDMQNQADKISNIYSALEDSIFKRIIQVLNNSGYSEVNQENVLLWQVEQLKKMGMLNNQVIELLAN</sequence>
<dbReference type="Pfam" id="PF06152">
    <property type="entry name" value="Phage_min_cap2"/>
    <property type="match status" value="1"/>
</dbReference>
<proteinExistence type="predicted"/>
<dbReference type="STRING" id="940190.MPTP_1418"/>
<dbReference type="Proteomes" id="UP000008456">
    <property type="component" value="Chromosome"/>
</dbReference>
<dbReference type="KEGG" id="mps:MPTP_1418"/>
<dbReference type="HOGENOM" id="CLU_2753160_0_0_9"/>
<reference evidence="1 2" key="1">
    <citation type="journal article" date="2011" name="J. Bacteriol.">
        <title>Complete genome sequence of Melissococcus plutonius ATCC 35311.</title>
        <authorList>
            <person name="Okumura K."/>
            <person name="Arai R."/>
            <person name="Okura M."/>
            <person name="Kirikae T."/>
            <person name="Takamatsu D."/>
            <person name="Osaki M."/>
            <person name="Miyoshi-Akiyama T."/>
        </authorList>
    </citation>
    <scope>NUCLEOTIDE SEQUENCE [LARGE SCALE GENOMIC DNA]</scope>
    <source>
        <strain evidence="2">ATCC 35311 / CIP 104052 / LMG 20360 / NCIMB 702443</strain>
    </source>
</reference>
<protein>
    <submittedName>
        <fullName evidence="1">Minor capsid protein</fullName>
    </submittedName>
</protein>